<reference evidence="2" key="2">
    <citation type="submission" date="2015-01" db="EMBL/GenBank/DDBJ databases">
        <title>Evolutionary Origins and Diversification of the Mycorrhizal Mutualists.</title>
        <authorList>
            <consortium name="DOE Joint Genome Institute"/>
            <consortium name="Mycorrhizal Genomics Consortium"/>
            <person name="Kohler A."/>
            <person name="Kuo A."/>
            <person name="Nagy L.G."/>
            <person name="Floudas D."/>
            <person name="Copeland A."/>
            <person name="Barry K.W."/>
            <person name="Cichocki N."/>
            <person name="Veneault-Fourrey C."/>
            <person name="LaButti K."/>
            <person name="Lindquist E.A."/>
            <person name="Lipzen A."/>
            <person name="Lundell T."/>
            <person name="Morin E."/>
            <person name="Murat C."/>
            <person name="Riley R."/>
            <person name="Ohm R."/>
            <person name="Sun H."/>
            <person name="Tunlid A."/>
            <person name="Henrissat B."/>
            <person name="Grigoriev I.V."/>
            <person name="Hibbett D.S."/>
            <person name="Martin F."/>
        </authorList>
    </citation>
    <scope>NUCLEOTIDE SEQUENCE [LARGE SCALE GENOMIC DNA]</scope>
    <source>
        <strain evidence="2">h7</strain>
    </source>
</reference>
<dbReference type="AlphaFoldDB" id="A0A0C3BTQ5"/>
<protein>
    <submittedName>
        <fullName evidence="1">Uncharacterized protein</fullName>
    </submittedName>
</protein>
<organism evidence="1 2">
    <name type="scientific">Hebeloma cylindrosporum</name>
    <dbReference type="NCBI Taxonomy" id="76867"/>
    <lineage>
        <taxon>Eukaryota</taxon>
        <taxon>Fungi</taxon>
        <taxon>Dikarya</taxon>
        <taxon>Basidiomycota</taxon>
        <taxon>Agaricomycotina</taxon>
        <taxon>Agaricomycetes</taxon>
        <taxon>Agaricomycetidae</taxon>
        <taxon>Agaricales</taxon>
        <taxon>Agaricineae</taxon>
        <taxon>Hymenogastraceae</taxon>
        <taxon>Hebeloma</taxon>
    </lineage>
</organism>
<keyword evidence="2" id="KW-1185">Reference proteome</keyword>
<reference evidence="1 2" key="1">
    <citation type="submission" date="2014-04" db="EMBL/GenBank/DDBJ databases">
        <authorList>
            <consortium name="DOE Joint Genome Institute"/>
            <person name="Kuo A."/>
            <person name="Gay G."/>
            <person name="Dore J."/>
            <person name="Kohler A."/>
            <person name="Nagy L.G."/>
            <person name="Floudas D."/>
            <person name="Copeland A."/>
            <person name="Barry K.W."/>
            <person name="Cichocki N."/>
            <person name="Veneault-Fourrey C."/>
            <person name="LaButti K."/>
            <person name="Lindquist E.A."/>
            <person name="Lipzen A."/>
            <person name="Lundell T."/>
            <person name="Morin E."/>
            <person name="Murat C."/>
            <person name="Sun H."/>
            <person name="Tunlid A."/>
            <person name="Henrissat B."/>
            <person name="Grigoriev I.V."/>
            <person name="Hibbett D.S."/>
            <person name="Martin F."/>
            <person name="Nordberg H.P."/>
            <person name="Cantor M.N."/>
            <person name="Hua S.X."/>
        </authorList>
    </citation>
    <scope>NUCLEOTIDE SEQUENCE [LARGE SCALE GENOMIC DNA]</scope>
    <source>
        <strain evidence="2">h7</strain>
    </source>
</reference>
<dbReference type="HOGENOM" id="CLU_2418998_0_0_1"/>
<evidence type="ECO:0000313" key="2">
    <source>
        <dbReference type="Proteomes" id="UP000053424"/>
    </source>
</evidence>
<name>A0A0C3BTQ5_HEBCY</name>
<accession>A0A0C3BTQ5</accession>
<dbReference type="Proteomes" id="UP000053424">
    <property type="component" value="Unassembled WGS sequence"/>
</dbReference>
<evidence type="ECO:0000313" key="1">
    <source>
        <dbReference type="EMBL" id="KIM35474.1"/>
    </source>
</evidence>
<gene>
    <name evidence="1" type="ORF">M413DRAFT_449760</name>
</gene>
<feature type="non-terminal residue" evidence="1">
    <location>
        <position position="1"/>
    </location>
</feature>
<dbReference type="EMBL" id="KN831820">
    <property type="protein sequence ID" value="KIM35474.1"/>
    <property type="molecule type" value="Genomic_DNA"/>
</dbReference>
<sequence length="92" mass="10159">MSSLQRPLSCATAFIVVASANADHHFLPPVPAALSPPPSTPNSTPFFMETPHGPFTVREWGGESDYRSKNHLEAFRRISPTYAEDYAERTVV</sequence>
<proteinExistence type="predicted"/>